<accession>A0ABV8FHH0</accession>
<dbReference type="InterPro" id="IPR000415">
    <property type="entry name" value="Nitroreductase-like"/>
</dbReference>
<keyword evidence="1" id="KW-1133">Transmembrane helix</keyword>
<dbReference type="Gene3D" id="3.40.109.10">
    <property type="entry name" value="NADH Oxidase"/>
    <property type="match status" value="1"/>
</dbReference>
<dbReference type="SUPFAM" id="SSF55469">
    <property type="entry name" value="FMN-dependent nitroreductase-like"/>
    <property type="match status" value="1"/>
</dbReference>
<dbReference type="InterPro" id="IPR052544">
    <property type="entry name" value="Bacteriocin_Proc_Enz"/>
</dbReference>
<evidence type="ECO:0000313" key="3">
    <source>
        <dbReference type="EMBL" id="MFC3986845.1"/>
    </source>
</evidence>
<dbReference type="PANTHER" id="PTHR43745">
    <property type="entry name" value="NITROREDUCTASE MJ1384-RELATED"/>
    <property type="match status" value="1"/>
</dbReference>
<dbReference type="InterPro" id="IPR020051">
    <property type="entry name" value="SagB-type_dehydrogenase"/>
</dbReference>
<comment type="caution">
    <text evidence="3">The sequence shown here is derived from an EMBL/GenBank/DDBJ whole genome shotgun (WGS) entry which is preliminary data.</text>
</comment>
<organism evidence="3 4">
    <name type="scientific">Streptosporangium jomthongense</name>
    <dbReference type="NCBI Taxonomy" id="1193683"/>
    <lineage>
        <taxon>Bacteria</taxon>
        <taxon>Bacillati</taxon>
        <taxon>Actinomycetota</taxon>
        <taxon>Actinomycetes</taxon>
        <taxon>Streptosporangiales</taxon>
        <taxon>Streptosporangiaceae</taxon>
        <taxon>Streptosporangium</taxon>
    </lineage>
</organism>
<feature type="domain" description="Nitroreductase" evidence="2">
    <location>
        <begin position="157"/>
        <end position="341"/>
    </location>
</feature>
<reference evidence="4" key="1">
    <citation type="journal article" date="2019" name="Int. J. Syst. Evol. Microbiol.">
        <title>The Global Catalogue of Microorganisms (GCM) 10K type strain sequencing project: providing services to taxonomists for standard genome sequencing and annotation.</title>
        <authorList>
            <consortium name="The Broad Institute Genomics Platform"/>
            <consortium name="The Broad Institute Genome Sequencing Center for Infectious Disease"/>
            <person name="Wu L."/>
            <person name="Ma J."/>
        </authorList>
    </citation>
    <scope>NUCLEOTIDE SEQUENCE [LARGE SCALE GENOMIC DNA]</scope>
    <source>
        <strain evidence="4">TBRC 7912</strain>
    </source>
</reference>
<feature type="transmembrane region" description="Helical" evidence="1">
    <location>
        <begin position="257"/>
        <end position="276"/>
    </location>
</feature>
<dbReference type="Proteomes" id="UP001595698">
    <property type="component" value="Unassembled WGS sequence"/>
</dbReference>
<feature type="transmembrane region" description="Helical" evidence="1">
    <location>
        <begin position="167"/>
        <end position="185"/>
    </location>
</feature>
<evidence type="ECO:0000256" key="1">
    <source>
        <dbReference type="SAM" id="Phobius"/>
    </source>
</evidence>
<evidence type="ECO:0000259" key="2">
    <source>
        <dbReference type="Pfam" id="PF00881"/>
    </source>
</evidence>
<dbReference type="RefSeq" id="WP_386197189.1">
    <property type="nucleotide sequence ID" value="NZ_JBHSBC010000071.1"/>
</dbReference>
<dbReference type="CDD" id="cd02142">
    <property type="entry name" value="McbC_SagB-like_oxidoreductase"/>
    <property type="match status" value="1"/>
</dbReference>
<dbReference type="EMBL" id="JBHSBC010000071">
    <property type="protein sequence ID" value="MFC3986845.1"/>
    <property type="molecule type" value="Genomic_DNA"/>
</dbReference>
<keyword evidence="1" id="KW-0472">Membrane</keyword>
<dbReference type="NCBIfam" id="TIGR03605">
    <property type="entry name" value="antibiot_sagB"/>
    <property type="match status" value="1"/>
</dbReference>
<keyword evidence="1" id="KW-0812">Transmembrane</keyword>
<dbReference type="InterPro" id="IPR029479">
    <property type="entry name" value="Nitroreductase"/>
</dbReference>
<name>A0ABV8FHH0_9ACTN</name>
<evidence type="ECO:0000313" key="4">
    <source>
        <dbReference type="Proteomes" id="UP001595698"/>
    </source>
</evidence>
<dbReference type="PANTHER" id="PTHR43745:SF2">
    <property type="entry name" value="NITROREDUCTASE MJ1384-RELATED"/>
    <property type="match status" value="1"/>
</dbReference>
<dbReference type="Pfam" id="PF00881">
    <property type="entry name" value="Nitroreductase"/>
    <property type="match status" value="1"/>
</dbReference>
<protein>
    <submittedName>
        <fullName evidence="3">SagB/ThcOx family dehydrogenase</fullName>
    </submittedName>
</protein>
<sequence>MRFRRRRCLVCYWHEGAFAAHLYPGGQAVSLPAIAAEILTAFEDWNTPQQAAAALAHLDGRVIAQAITALCQQELLVAENSPEADLDARLAHQWRSWEPEAPFFHYTTQDTITADTPEVYPDIEQHPPLFTEYPDAEHIPLPRPSELTAPLGEVLYTRRTHRDFTPAAVPLATLATLLAVCFAPVDYVDAGYFGTLYRRTSPAGGSRQELDAYLAITNVEGLDAGIYHYQARDHSLDLLDKGFTADEATHLCSGQDWAGQAAFLIVLVAVIERMRVKYRTPRCYRVSLLNAGHLGQTFALAATALGLGPAQTGAFHDTAVAERLGVDNIARTPVYVLAAGHPQRDTKV</sequence>
<proteinExistence type="predicted"/>
<gene>
    <name evidence="3" type="ORF">ACFOYY_42415</name>
</gene>
<keyword evidence="4" id="KW-1185">Reference proteome</keyword>